<comment type="caution">
    <text evidence="1">The sequence shown here is derived from an EMBL/GenBank/DDBJ whole genome shotgun (WGS) entry which is preliminary data.</text>
</comment>
<proteinExistence type="predicted"/>
<name>A0A7Y9JQA8_9MICO</name>
<reference evidence="1 2" key="1">
    <citation type="submission" date="2020-07" db="EMBL/GenBank/DDBJ databases">
        <title>Sequencing the genomes of 1000 actinobacteria strains.</title>
        <authorList>
            <person name="Klenk H.-P."/>
        </authorList>
    </citation>
    <scope>NUCLEOTIDE SEQUENCE [LARGE SCALE GENOMIC DNA]</scope>
    <source>
        <strain evidence="1 2">DSM 22185</strain>
    </source>
</reference>
<sequence>MLADVHPTFVYRPGERLSLPELCAARLDGDVVELGECFIPADRVETAHLRAASIASVRAGREDLAFAGASAAWVHGAGAMPPEEHELQLTQGRRMRRPPSPRTRVHESLVAEDDVVRLDDILVVTAGRTMLDLLRWAHKRPDIRNWARAFAQFDPTLLDDADRRLRTAPSADPRGARARALLERLRGELADEPRRAELRTR</sequence>
<dbReference type="AlphaFoldDB" id="A0A7Y9JQA8"/>
<keyword evidence="2" id="KW-1185">Reference proteome</keyword>
<dbReference type="RefSeq" id="WP_179434590.1">
    <property type="nucleotide sequence ID" value="NZ_BAABLC010000004.1"/>
</dbReference>
<dbReference type="EMBL" id="JACCBH010000001">
    <property type="protein sequence ID" value="NYD55494.1"/>
    <property type="molecule type" value="Genomic_DNA"/>
</dbReference>
<protein>
    <recommendedName>
        <fullName evidence="3">AbiEi antitoxin C-terminal domain-containing protein</fullName>
    </recommendedName>
</protein>
<evidence type="ECO:0008006" key="3">
    <source>
        <dbReference type="Google" id="ProtNLM"/>
    </source>
</evidence>
<evidence type="ECO:0000313" key="1">
    <source>
        <dbReference type="EMBL" id="NYD55494.1"/>
    </source>
</evidence>
<gene>
    <name evidence="1" type="ORF">BKA02_002549</name>
</gene>
<evidence type="ECO:0000313" key="2">
    <source>
        <dbReference type="Proteomes" id="UP000552045"/>
    </source>
</evidence>
<dbReference type="Proteomes" id="UP000552045">
    <property type="component" value="Unassembled WGS sequence"/>
</dbReference>
<organism evidence="1 2">
    <name type="scientific">Microbacterium pseudoresistens</name>
    <dbReference type="NCBI Taxonomy" id="640634"/>
    <lineage>
        <taxon>Bacteria</taxon>
        <taxon>Bacillati</taxon>
        <taxon>Actinomycetota</taxon>
        <taxon>Actinomycetes</taxon>
        <taxon>Micrococcales</taxon>
        <taxon>Microbacteriaceae</taxon>
        <taxon>Microbacterium</taxon>
    </lineage>
</organism>
<accession>A0A7Y9JQA8</accession>